<dbReference type="Gene3D" id="3.50.50.60">
    <property type="entry name" value="FAD/NAD(P)-binding domain"/>
    <property type="match status" value="2"/>
</dbReference>
<feature type="non-terminal residue" evidence="2">
    <location>
        <position position="116"/>
    </location>
</feature>
<dbReference type="PANTHER" id="PTHR43014:SF2">
    <property type="entry name" value="MERCURIC REDUCTASE"/>
    <property type="match status" value="1"/>
</dbReference>
<dbReference type="EMBL" id="DMND01000009">
    <property type="protein sequence ID" value="HAN26202.1"/>
    <property type="molecule type" value="Genomic_DNA"/>
</dbReference>
<protein>
    <submittedName>
        <fullName evidence="2">Pyridine nucleotide-disulfide oxidoreductase</fullName>
    </submittedName>
</protein>
<dbReference type="AlphaFoldDB" id="A0A3C1KHR4"/>
<dbReference type="PRINTS" id="PR00411">
    <property type="entry name" value="PNDRDTASEI"/>
</dbReference>
<dbReference type="PRINTS" id="PR00368">
    <property type="entry name" value="FADPNR"/>
</dbReference>
<evidence type="ECO:0000313" key="3">
    <source>
        <dbReference type="Proteomes" id="UP000259273"/>
    </source>
</evidence>
<gene>
    <name evidence="2" type="ORF">DCP75_00415</name>
</gene>
<dbReference type="Proteomes" id="UP000259273">
    <property type="component" value="Unassembled WGS sequence"/>
</dbReference>
<dbReference type="InterPro" id="IPR023753">
    <property type="entry name" value="FAD/NAD-binding_dom"/>
</dbReference>
<dbReference type="Pfam" id="PF07992">
    <property type="entry name" value="Pyr_redox_2"/>
    <property type="match status" value="1"/>
</dbReference>
<comment type="caution">
    <text evidence="2">The sequence shown here is derived from an EMBL/GenBank/DDBJ whole genome shotgun (WGS) entry which is preliminary data.</text>
</comment>
<dbReference type="GO" id="GO:0050660">
    <property type="term" value="F:flavin adenine dinucleotide binding"/>
    <property type="evidence" value="ECO:0007669"/>
    <property type="project" value="TreeGrafter"/>
</dbReference>
<feature type="non-terminal residue" evidence="2">
    <location>
        <position position="1"/>
    </location>
</feature>
<evidence type="ECO:0000259" key="1">
    <source>
        <dbReference type="Pfam" id="PF07992"/>
    </source>
</evidence>
<evidence type="ECO:0000313" key="2">
    <source>
        <dbReference type="EMBL" id="HAN26202.1"/>
    </source>
</evidence>
<reference evidence="2 3" key="1">
    <citation type="journal article" date="2018" name="Nat. Biotechnol.">
        <title>A standardized bacterial taxonomy based on genome phylogeny substantially revises the tree of life.</title>
        <authorList>
            <person name="Parks D.H."/>
            <person name="Chuvochina M."/>
            <person name="Waite D.W."/>
            <person name="Rinke C."/>
            <person name="Skarshewski A."/>
            <person name="Chaumeil P.A."/>
            <person name="Hugenholtz P."/>
        </authorList>
    </citation>
    <scope>NUCLEOTIDE SEQUENCE [LARGE SCALE GENOMIC DNA]</scope>
    <source>
        <strain evidence="2">UBA9158</strain>
    </source>
</reference>
<organism evidence="2 3">
    <name type="scientific">Haliea salexigens</name>
    <dbReference type="NCBI Taxonomy" id="287487"/>
    <lineage>
        <taxon>Bacteria</taxon>
        <taxon>Pseudomonadati</taxon>
        <taxon>Pseudomonadota</taxon>
        <taxon>Gammaproteobacteria</taxon>
        <taxon>Cellvibrionales</taxon>
        <taxon>Halieaceae</taxon>
        <taxon>Haliea</taxon>
    </lineage>
</organism>
<proteinExistence type="predicted"/>
<dbReference type="InterPro" id="IPR036188">
    <property type="entry name" value="FAD/NAD-bd_sf"/>
</dbReference>
<dbReference type="PANTHER" id="PTHR43014">
    <property type="entry name" value="MERCURIC REDUCTASE"/>
    <property type="match status" value="1"/>
</dbReference>
<feature type="domain" description="FAD/NAD(P)-binding" evidence="1">
    <location>
        <begin position="17"/>
        <end position="116"/>
    </location>
</feature>
<accession>A0A3C1KHR4</accession>
<dbReference type="GO" id="GO:0003955">
    <property type="term" value="F:NAD(P)H dehydrogenase (quinone) activity"/>
    <property type="evidence" value="ECO:0007669"/>
    <property type="project" value="TreeGrafter"/>
</dbReference>
<name>A0A3C1KHR4_9GAMM</name>
<sequence length="116" mass="12403">MARIHRIIAAIEPHDSVERYTGLGVEVLQGYARIVDPWTVDIALNNGGTQRLTTRSIVIAAGAAPLVPDLPGLEDAGYVTSDTLWERFAELDALPQRLVVLGGGPIGSELAQAFAR</sequence>
<dbReference type="SUPFAM" id="SSF51905">
    <property type="entry name" value="FAD/NAD(P)-binding domain"/>
    <property type="match status" value="1"/>
</dbReference>